<evidence type="ECO:0000313" key="2">
    <source>
        <dbReference type="EMBL" id="ORC91066.1"/>
    </source>
</evidence>
<reference evidence="2 3" key="1">
    <citation type="submission" date="2017-03" db="EMBL/GenBank/DDBJ databases">
        <title>An alternative strategy for trypanosome survival in the mammalian bloodstream revealed through genome and transcriptome analysis of the ubiquitous bovine parasite Trypanosoma (Megatrypanum) theileri.</title>
        <authorList>
            <person name="Kelly S."/>
            <person name="Ivens A."/>
            <person name="Mott A."/>
            <person name="O'Neill E."/>
            <person name="Emms D."/>
            <person name="Macleod O."/>
            <person name="Voorheis P."/>
            <person name="Matthews J."/>
            <person name="Matthews K."/>
            <person name="Carrington M."/>
        </authorList>
    </citation>
    <scope>NUCLEOTIDE SEQUENCE [LARGE SCALE GENOMIC DNA]</scope>
    <source>
        <strain evidence="2">Edinburgh</strain>
    </source>
</reference>
<evidence type="ECO:0000313" key="3">
    <source>
        <dbReference type="Proteomes" id="UP000192257"/>
    </source>
</evidence>
<dbReference type="GeneID" id="39983716"/>
<dbReference type="Proteomes" id="UP000192257">
    <property type="component" value="Unassembled WGS sequence"/>
</dbReference>
<proteinExistence type="predicted"/>
<organism evidence="2 3">
    <name type="scientific">Trypanosoma theileri</name>
    <dbReference type="NCBI Taxonomy" id="67003"/>
    <lineage>
        <taxon>Eukaryota</taxon>
        <taxon>Discoba</taxon>
        <taxon>Euglenozoa</taxon>
        <taxon>Kinetoplastea</taxon>
        <taxon>Metakinetoplastina</taxon>
        <taxon>Trypanosomatida</taxon>
        <taxon>Trypanosomatidae</taxon>
        <taxon>Trypanosoma</taxon>
    </lineage>
</organism>
<dbReference type="EMBL" id="NBCO01000007">
    <property type="protein sequence ID" value="ORC91066.1"/>
    <property type="molecule type" value="Genomic_DNA"/>
</dbReference>
<feature type="coiled-coil region" evidence="1">
    <location>
        <begin position="126"/>
        <end position="167"/>
    </location>
</feature>
<keyword evidence="3" id="KW-1185">Reference proteome</keyword>
<name>A0A1X0P295_9TRYP</name>
<protein>
    <submittedName>
        <fullName evidence="2">Uncharacterized protein</fullName>
    </submittedName>
</protein>
<gene>
    <name evidence="2" type="ORF">TM35_000074900</name>
</gene>
<keyword evidence="1" id="KW-0175">Coiled coil</keyword>
<sequence length="188" mass="21508">MYSTLPDRLAEDYRLAVAVSGVHDNSKQDMNVNANINVEGNSYGNSSNCLIVSPTGRTPQRSTVTQSISPIHFRENTVDIYANDMMYLRTFDNEQSGLSRGFPSPLEQKAVSESPHFQHSSPSPLVTQLRKSLEDYAEEVTTLRRRLDEEERVCMEKDLALVELEERMINMRVRMMEALSIYRKSHFT</sequence>
<comment type="caution">
    <text evidence="2">The sequence shown here is derived from an EMBL/GenBank/DDBJ whole genome shotgun (WGS) entry which is preliminary data.</text>
</comment>
<dbReference type="AlphaFoldDB" id="A0A1X0P295"/>
<dbReference type="VEuPathDB" id="TriTrypDB:TM35_000074900"/>
<dbReference type="OrthoDB" id="243255at2759"/>
<accession>A0A1X0P295</accession>
<evidence type="ECO:0000256" key="1">
    <source>
        <dbReference type="SAM" id="Coils"/>
    </source>
</evidence>
<dbReference type="RefSeq" id="XP_028885132.1">
    <property type="nucleotide sequence ID" value="XM_029023936.1"/>
</dbReference>